<comment type="catalytic activity">
    <reaction evidence="12">
        <text>(R)-5-phosphomevalonate + ATP = (R)-5-diphosphomevalonate + ADP</text>
        <dbReference type="Rhea" id="RHEA:16341"/>
        <dbReference type="ChEBI" id="CHEBI:30616"/>
        <dbReference type="ChEBI" id="CHEBI:57557"/>
        <dbReference type="ChEBI" id="CHEBI:58146"/>
        <dbReference type="ChEBI" id="CHEBI:456216"/>
        <dbReference type="EC" id="2.7.4.2"/>
    </reaction>
    <physiologicalReaction direction="left-to-right" evidence="12">
        <dbReference type="Rhea" id="RHEA:16342"/>
    </physiologicalReaction>
</comment>
<feature type="compositionally biased region" description="Low complexity" evidence="14">
    <location>
        <begin position="53"/>
        <end position="69"/>
    </location>
</feature>
<dbReference type="GO" id="GO:0006696">
    <property type="term" value="P:ergosterol biosynthetic process"/>
    <property type="evidence" value="ECO:0007669"/>
    <property type="project" value="TreeGrafter"/>
</dbReference>
<keyword evidence="8" id="KW-0067">ATP-binding</keyword>
<evidence type="ECO:0000256" key="1">
    <source>
        <dbReference type="ARBA" id="ARBA00005017"/>
    </source>
</evidence>
<dbReference type="InterPro" id="IPR006204">
    <property type="entry name" value="GHMP_kinase_N_dom"/>
</dbReference>
<comment type="similarity">
    <text evidence="2 13">Belongs to the GHMP kinase family. Mevalonate kinase subfamily.</text>
</comment>
<dbReference type="GO" id="GO:0010142">
    <property type="term" value="P:farnesyl diphosphate biosynthetic process, mevalonate pathway"/>
    <property type="evidence" value="ECO:0007669"/>
    <property type="project" value="TreeGrafter"/>
</dbReference>
<dbReference type="GO" id="GO:0004631">
    <property type="term" value="F:phosphomevalonate kinase activity"/>
    <property type="evidence" value="ECO:0007669"/>
    <property type="project" value="UniProtKB-UniRule"/>
</dbReference>
<dbReference type="AlphaFoldDB" id="A0A427XF57"/>
<evidence type="ECO:0000259" key="15">
    <source>
        <dbReference type="Pfam" id="PF00288"/>
    </source>
</evidence>
<keyword evidence="6" id="KW-0547">Nucleotide-binding</keyword>
<dbReference type="PIRSF" id="PIRSF017288">
    <property type="entry name" value="PMK_GHMP_euk"/>
    <property type="match status" value="1"/>
</dbReference>
<name>A0A427XF57_9TREE</name>
<dbReference type="EC" id="2.7.4.2" evidence="3 13"/>
<dbReference type="RefSeq" id="XP_028472530.1">
    <property type="nucleotide sequence ID" value="XM_028619034.1"/>
</dbReference>
<dbReference type="OrthoDB" id="10262935at2759"/>
<evidence type="ECO:0000256" key="3">
    <source>
        <dbReference type="ARBA" id="ARBA00012958"/>
    </source>
</evidence>
<dbReference type="InterPro" id="IPR014721">
    <property type="entry name" value="Ribsml_uS5_D2-typ_fold_subgr"/>
</dbReference>
<evidence type="ECO:0000256" key="13">
    <source>
        <dbReference type="PIRNR" id="PIRNR017288"/>
    </source>
</evidence>
<dbReference type="Proteomes" id="UP000279236">
    <property type="component" value="Unassembled WGS sequence"/>
</dbReference>
<gene>
    <name evidence="16" type="primary">ERG8</name>
    <name evidence="16" type="ORF">EHS24_003344</name>
</gene>
<comment type="pathway">
    <text evidence="1 13">Isoprenoid biosynthesis; isopentenyl diphosphate biosynthesis via mevalonate pathway; isopentenyl diphosphate from (R)-mevalonate: step 2/3.</text>
</comment>
<evidence type="ECO:0000256" key="5">
    <source>
        <dbReference type="ARBA" id="ARBA00022679"/>
    </source>
</evidence>
<dbReference type="GO" id="GO:0019287">
    <property type="term" value="P:isopentenyl diphosphate biosynthetic process, mevalonate pathway"/>
    <property type="evidence" value="ECO:0007669"/>
    <property type="project" value="UniProtKB-UniRule"/>
</dbReference>
<accession>A0A427XF57</accession>
<dbReference type="GeneID" id="39587887"/>
<feature type="domain" description="GHMP kinase N-terminal" evidence="15">
    <location>
        <begin position="198"/>
        <end position="260"/>
    </location>
</feature>
<keyword evidence="9 13" id="KW-0752">Steroid biosynthesis</keyword>
<evidence type="ECO:0000256" key="11">
    <source>
        <dbReference type="ARBA" id="ARBA00023221"/>
    </source>
</evidence>
<dbReference type="EMBL" id="RSCE01000016">
    <property type="protein sequence ID" value="RSH77383.1"/>
    <property type="molecule type" value="Genomic_DNA"/>
</dbReference>
<evidence type="ECO:0000256" key="8">
    <source>
        <dbReference type="ARBA" id="ARBA00022840"/>
    </source>
</evidence>
<comment type="caution">
    <text evidence="16">The sequence shown here is derived from an EMBL/GenBank/DDBJ whole genome shotgun (WGS) entry which is preliminary data.</text>
</comment>
<dbReference type="Gene3D" id="3.30.230.10">
    <property type="match status" value="1"/>
</dbReference>
<protein>
    <recommendedName>
        <fullName evidence="3 13">Phosphomevalonate kinase</fullName>
        <ecNumber evidence="3 13">2.7.4.2</ecNumber>
    </recommendedName>
</protein>
<organism evidence="16 17">
    <name type="scientific">Apiotrichum porosum</name>
    <dbReference type="NCBI Taxonomy" id="105984"/>
    <lineage>
        <taxon>Eukaryota</taxon>
        <taxon>Fungi</taxon>
        <taxon>Dikarya</taxon>
        <taxon>Basidiomycota</taxon>
        <taxon>Agaricomycotina</taxon>
        <taxon>Tremellomycetes</taxon>
        <taxon>Trichosporonales</taxon>
        <taxon>Trichosporonaceae</taxon>
        <taxon>Apiotrichum</taxon>
    </lineage>
</organism>
<dbReference type="PANTHER" id="PTHR31814:SF2">
    <property type="entry name" value="PHOSPHOMEVALONATE KINASE"/>
    <property type="match status" value="1"/>
</dbReference>
<evidence type="ECO:0000256" key="12">
    <source>
        <dbReference type="ARBA" id="ARBA00029326"/>
    </source>
</evidence>
<evidence type="ECO:0000313" key="16">
    <source>
        <dbReference type="EMBL" id="RSH77383.1"/>
    </source>
</evidence>
<evidence type="ECO:0000256" key="9">
    <source>
        <dbReference type="ARBA" id="ARBA00022955"/>
    </source>
</evidence>
<keyword evidence="7 13" id="KW-0418">Kinase</keyword>
<reference evidence="16 17" key="1">
    <citation type="submission" date="2018-11" db="EMBL/GenBank/DDBJ databases">
        <title>Genome sequence of Apiotrichum porosum DSM 27194.</title>
        <authorList>
            <person name="Aliyu H."/>
            <person name="Gorte O."/>
            <person name="Ochsenreither K."/>
        </authorList>
    </citation>
    <scope>NUCLEOTIDE SEQUENCE [LARGE SCALE GENOMIC DNA]</scope>
    <source>
        <strain evidence="16 17">DSM 27194</strain>
    </source>
</reference>
<evidence type="ECO:0000256" key="4">
    <source>
        <dbReference type="ARBA" id="ARBA00022516"/>
    </source>
</evidence>
<proteinExistence type="inferred from homology"/>
<feature type="region of interest" description="Disordered" evidence="14">
    <location>
        <begin position="53"/>
        <end position="78"/>
    </location>
</feature>
<dbReference type="STRING" id="105984.A0A427XF57"/>
<dbReference type="UniPathway" id="UPA00057">
    <property type="reaction ID" value="UER00099"/>
</dbReference>
<dbReference type="InterPro" id="IPR016005">
    <property type="entry name" value="Erg8"/>
</dbReference>
<evidence type="ECO:0000256" key="14">
    <source>
        <dbReference type="SAM" id="MobiDB-lite"/>
    </source>
</evidence>
<keyword evidence="11 13" id="KW-0753">Steroid metabolism</keyword>
<dbReference type="InterPro" id="IPR035102">
    <property type="entry name" value="Phosphomevalonate_kinase"/>
</dbReference>
<dbReference type="GO" id="GO:0005524">
    <property type="term" value="F:ATP binding"/>
    <property type="evidence" value="ECO:0007669"/>
    <property type="project" value="UniProtKB-UniRule"/>
</dbReference>
<evidence type="ECO:0000256" key="2">
    <source>
        <dbReference type="ARBA" id="ARBA00006495"/>
    </source>
</evidence>
<keyword evidence="4 13" id="KW-0444">Lipid biosynthesis</keyword>
<evidence type="ECO:0000313" key="17">
    <source>
        <dbReference type="Proteomes" id="UP000279236"/>
    </source>
</evidence>
<keyword evidence="17" id="KW-1185">Reference proteome</keyword>
<keyword evidence="10 13" id="KW-0443">Lipid metabolism</keyword>
<dbReference type="SUPFAM" id="SSF54211">
    <property type="entry name" value="Ribosomal protein S5 domain 2-like"/>
    <property type="match status" value="1"/>
</dbReference>
<evidence type="ECO:0000256" key="10">
    <source>
        <dbReference type="ARBA" id="ARBA00023098"/>
    </source>
</evidence>
<dbReference type="Pfam" id="PF00288">
    <property type="entry name" value="GHMP_kinases_N"/>
    <property type="match status" value="1"/>
</dbReference>
<dbReference type="InterPro" id="IPR020568">
    <property type="entry name" value="Ribosomal_Su5_D2-typ_SF"/>
</dbReference>
<sequence>MSQRQTIVSAPGKVLLAGGYLVLDRAYTGLVVATSSRFYASVSDVPAGAASVPTSSFPSASTSVAATPAGSGRATPQRVKSARVSVTAGQFPKDASTWAYDVVFAGENAPKLVPAHEARNKFVEVTLSNVLLYAGERLGRDGLARKLGAGLDVVVLANNDFYSQREQLAAANLPPRLESLAALEPFCPLPRPIGNTNKTGLGSSAALVTSLVAALLQHLGLADVASAADRDEIHSLAQAAHCLAQGKVGSGFDVASAVYGTHVYRRFSPSVLEPLFNGTGSVLSVVRSDAWDTEQRPFRLPRGLRMMLADVDAGTDTPSFVGKVLAWRKDKPEEAKKLWDRVDESNRELEACLAALVDAEKEPSYDQVIAEAASRPITELSDGKVEALLKRTRDAILRVRAGMQAMSSASGVAIEPVEQTRLLDTCSACPGVLGGGVPGAGGYDAVWVLALDAKAPVASVETVWGGWSEMSVCPLSARQSDGGLQLEMSQAVPGLAARLSPA</sequence>
<evidence type="ECO:0000256" key="7">
    <source>
        <dbReference type="ARBA" id="ARBA00022777"/>
    </source>
</evidence>
<dbReference type="PANTHER" id="PTHR31814">
    <property type="match status" value="1"/>
</dbReference>
<evidence type="ECO:0000256" key="6">
    <source>
        <dbReference type="ARBA" id="ARBA00022741"/>
    </source>
</evidence>
<keyword evidence="5 13" id="KW-0808">Transferase</keyword>
<dbReference type="GO" id="GO:0005777">
    <property type="term" value="C:peroxisome"/>
    <property type="evidence" value="ECO:0007669"/>
    <property type="project" value="TreeGrafter"/>
</dbReference>